<protein>
    <submittedName>
        <fullName evidence="1">Uncharacterized protein</fullName>
    </submittedName>
</protein>
<reference evidence="1 2" key="2">
    <citation type="journal article" date="2022" name="Mol. Ecol. Resour.">
        <title>The genomes of chicory, endive, great burdock and yacon provide insights into Asteraceae paleo-polyploidization history and plant inulin production.</title>
        <authorList>
            <person name="Fan W."/>
            <person name="Wang S."/>
            <person name="Wang H."/>
            <person name="Wang A."/>
            <person name="Jiang F."/>
            <person name="Liu H."/>
            <person name="Zhao H."/>
            <person name="Xu D."/>
            <person name="Zhang Y."/>
        </authorList>
    </citation>
    <scope>NUCLEOTIDE SEQUENCE [LARGE SCALE GENOMIC DNA]</scope>
    <source>
        <strain evidence="2">cv. Yunnan</strain>
        <tissue evidence="1">Leaves</tissue>
    </source>
</reference>
<accession>A0ACB9K5W9</accession>
<evidence type="ECO:0000313" key="1">
    <source>
        <dbReference type="EMBL" id="KAI3827673.1"/>
    </source>
</evidence>
<comment type="caution">
    <text evidence="1">The sequence shown here is derived from an EMBL/GenBank/DDBJ whole genome shotgun (WGS) entry which is preliminary data.</text>
</comment>
<proteinExistence type="predicted"/>
<evidence type="ECO:0000313" key="2">
    <source>
        <dbReference type="Proteomes" id="UP001056120"/>
    </source>
</evidence>
<organism evidence="1 2">
    <name type="scientific">Smallanthus sonchifolius</name>
    <dbReference type="NCBI Taxonomy" id="185202"/>
    <lineage>
        <taxon>Eukaryota</taxon>
        <taxon>Viridiplantae</taxon>
        <taxon>Streptophyta</taxon>
        <taxon>Embryophyta</taxon>
        <taxon>Tracheophyta</taxon>
        <taxon>Spermatophyta</taxon>
        <taxon>Magnoliopsida</taxon>
        <taxon>eudicotyledons</taxon>
        <taxon>Gunneridae</taxon>
        <taxon>Pentapetalae</taxon>
        <taxon>asterids</taxon>
        <taxon>campanulids</taxon>
        <taxon>Asterales</taxon>
        <taxon>Asteraceae</taxon>
        <taxon>Asteroideae</taxon>
        <taxon>Heliantheae alliance</taxon>
        <taxon>Millerieae</taxon>
        <taxon>Smallanthus</taxon>
    </lineage>
</organism>
<dbReference type="Proteomes" id="UP001056120">
    <property type="component" value="Linkage Group LG01"/>
</dbReference>
<sequence length="165" mass="18090">MATVFQTIDVDVETTKKPTKLKSASEYPALVCETLQNYEFESKGFVHTSATKPVGAALIAPMVESFCLVCHAPVVHSSCSKCFGCDYKSQSAPLHKENLAFKFWKSKSILCSFFKPTTLVSEYTTNGGEGYDWSAHSEEPKLNSVNQALMVDVKGKESSEKVSSV</sequence>
<reference evidence="2" key="1">
    <citation type="journal article" date="2022" name="Mol. Ecol. Resour.">
        <title>The genomes of chicory, endive, great burdock and yacon provide insights into Asteraceae palaeo-polyploidization history and plant inulin production.</title>
        <authorList>
            <person name="Fan W."/>
            <person name="Wang S."/>
            <person name="Wang H."/>
            <person name="Wang A."/>
            <person name="Jiang F."/>
            <person name="Liu H."/>
            <person name="Zhao H."/>
            <person name="Xu D."/>
            <person name="Zhang Y."/>
        </authorList>
    </citation>
    <scope>NUCLEOTIDE SEQUENCE [LARGE SCALE GENOMIC DNA]</scope>
    <source>
        <strain evidence="2">cv. Yunnan</strain>
    </source>
</reference>
<dbReference type="EMBL" id="CM042018">
    <property type="protein sequence ID" value="KAI3827673.1"/>
    <property type="molecule type" value="Genomic_DNA"/>
</dbReference>
<gene>
    <name evidence="1" type="ORF">L1987_01754</name>
</gene>
<keyword evidence="2" id="KW-1185">Reference proteome</keyword>
<name>A0ACB9K5W9_9ASTR</name>